<organism evidence="1 2">
    <name type="scientific">Acrobeloides nanus</name>
    <dbReference type="NCBI Taxonomy" id="290746"/>
    <lineage>
        <taxon>Eukaryota</taxon>
        <taxon>Metazoa</taxon>
        <taxon>Ecdysozoa</taxon>
        <taxon>Nematoda</taxon>
        <taxon>Chromadorea</taxon>
        <taxon>Rhabditida</taxon>
        <taxon>Tylenchina</taxon>
        <taxon>Cephalobomorpha</taxon>
        <taxon>Cephaloboidea</taxon>
        <taxon>Cephalobidae</taxon>
        <taxon>Acrobeloides</taxon>
    </lineage>
</organism>
<evidence type="ECO:0000313" key="2">
    <source>
        <dbReference type="WBParaSite" id="ACRNAN_scaffold1737.g15364.t1"/>
    </source>
</evidence>
<name>A0A914D3U4_9BILA</name>
<sequence>MYYWTIEVEYFLQALMIGICSGNEGLCVRFDSKWQFEPRGTTRFTLSPQDPGVKRVVFKSIPVEFDRNQRSFMLLLKLNKILE</sequence>
<keyword evidence="1" id="KW-1185">Reference proteome</keyword>
<dbReference type="Proteomes" id="UP000887540">
    <property type="component" value="Unplaced"/>
</dbReference>
<reference evidence="2" key="1">
    <citation type="submission" date="2022-11" db="UniProtKB">
        <authorList>
            <consortium name="WormBaseParasite"/>
        </authorList>
    </citation>
    <scope>IDENTIFICATION</scope>
</reference>
<dbReference type="WBParaSite" id="ACRNAN_scaffold1737.g15364.t1">
    <property type="protein sequence ID" value="ACRNAN_scaffold1737.g15364.t1"/>
    <property type="gene ID" value="ACRNAN_scaffold1737.g15364"/>
</dbReference>
<evidence type="ECO:0000313" key="1">
    <source>
        <dbReference type="Proteomes" id="UP000887540"/>
    </source>
</evidence>
<dbReference type="AlphaFoldDB" id="A0A914D3U4"/>
<accession>A0A914D3U4</accession>
<protein>
    <submittedName>
        <fullName evidence="2">Uncharacterized protein</fullName>
    </submittedName>
</protein>
<proteinExistence type="predicted"/>